<accession>Q9XMT1</accession>
<evidence type="ECO:0000313" key="3">
    <source>
        <dbReference type="EMBL" id="AAD41932.1"/>
    </source>
</evidence>
<name>Q9XMT1_TETPY</name>
<feature type="transmembrane region" description="Helical" evidence="1">
    <location>
        <begin position="15"/>
        <end position="33"/>
    </location>
</feature>
<protein>
    <submittedName>
        <fullName evidence="3">Orf365</fullName>
    </submittedName>
</protein>
<geneLocation type="mitochondrion" evidence="3"/>
<keyword evidence="3" id="KW-0496">Mitochondrion</keyword>
<dbReference type="RefSeq" id="NP_049587.1">
    <property type="nucleotide sequence ID" value="NC_000862.1"/>
</dbReference>
<keyword evidence="1" id="KW-0812">Transmembrane</keyword>
<feature type="transmembrane region" description="Helical" evidence="1">
    <location>
        <begin position="155"/>
        <end position="177"/>
    </location>
</feature>
<evidence type="ECO:0000259" key="2">
    <source>
        <dbReference type="Pfam" id="PF00361"/>
    </source>
</evidence>
<reference evidence="3" key="1">
    <citation type="journal article" date="2000" name="J. Mol. Biol.">
        <title>Complete sequence of the mitochondrial genome of Tetrahymena pyriformis and comparison with Paramecium aurelia mitochondrial DNA.</title>
        <authorList>
            <person name="Burger G."/>
            <person name="Zhu Y."/>
            <person name="Littlejohn T.G."/>
            <person name="Greenwood S.J."/>
            <person name="Schnare M.N."/>
            <person name="Lang B.F."/>
            <person name="Gray M.W."/>
        </authorList>
    </citation>
    <scope>NUCLEOTIDE SEQUENCE</scope>
</reference>
<dbReference type="AlphaFoldDB" id="Q9XMT1"/>
<feature type="transmembrane region" description="Helical" evidence="1">
    <location>
        <begin position="287"/>
        <end position="309"/>
    </location>
</feature>
<feature type="transmembrane region" description="Helical" evidence="1">
    <location>
        <begin position="130"/>
        <end position="149"/>
    </location>
</feature>
<feature type="transmembrane region" description="Helical" evidence="1">
    <location>
        <begin position="101"/>
        <end position="118"/>
    </location>
</feature>
<dbReference type="EMBL" id="AF160864">
    <property type="protein sequence ID" value="AAD41932.1"/>
    <property type="molecule type" value="Genomic_DNA"/>
</dbReference>
<feature type="transmembrane region" description="Helical" evidence="1">
    <location>
        <begin position="315"/>
        <end position="336"/>
    </location>
</feature>
<keyword evidence="1" id="KW-0472">Membrane</keyword>
<gene>
    <name evidence="3" type="primary">orf365</name>
</gene>
<feature type="transmembrane region" description="Helical" evidence="1">
    <location>
        <begin position="63"/>
        <end position="81"/>
    </location>
</feature>
<dbReference type="GeneID" id="800791"/>
<feature type="transmembrane region" description="Helical" evidence="1">
    <location>
        <begin position="343"/>
        <end position="364"/>
    </location>
</feature>
<proteinExistence type="predicted"/>
<keyword evidence="1" id="KW-1133">Transmembrane helix</keyword>
<organism evidence="3">
    <name type="scientific">Tetrahymena pyriformis</name>
    <dbReference type="NCBI Taxonomy" id="5908"/>
    <lineage>
        <taxon>Eukaryota</taxon>
        <taxon>Sar</taxon>
        <taxon>Alveolata</taxon>
        <taxon>Ciliophora</taxon>
        <taxon>Intramacronucleata</taxon>
        <taxon>Oligohymenophorea</taxon>
        <taxon>Hymenostomatida</taxon>
        <taxon>Tetrahymenina</taxon>
        <taxon>Tetrahymenidae</taxon>
        <taxon>Tetrahymena</taxon>
    </lineage>
</organism>
<sequence length="365" mass="43578">MSFFFILLKLLVSEYMFFLPILLNLITYWIIFFKNNISTINKKNNWDKSISIKNIIIKQNPSFMIRLNILFNSMMLLFLITFNGYSNTFWWSHFKLNNYSLYLYSIIIIINNYFLYISDKHIKLNNNYSIDYIFSIINITLFIPMIFLANTLFTFFFIIELVSCSIFYKFIVSKISFKNNNYKNNFFSIYSKNYLNVLFYQYWSSFFSSVMIVFSIFYIFTLTGTTEWSVVNFIISSNNQINYLNNKIAILFIAIILLIGFIIKLGIAPIQLYKIEIYKGLPFLSIFFYTTFYFLVFFLFFSLIFIYYLSALINYYWLLLLLVSIIGILYIISLVFDINLFKAFLAYSTIINSVSFILLILAIIF</sequence>
<feature type="domain" description="NADH:quinone oxidoreductase/Mrp antiporter transmembrane" evidence="2">
    <location>
        <begin position="199"/>
        <end position="362"/>
    </location>
</feature>
<evidence type="ECO:0000256" key="1">
    <source>
        <dbReference type="SAM" id="Phobius"/>
    </source>
</evidence>
<reference evidence="3" key="2">
    <citation type="journal article" date="2000" name="J. Mol. Biol.">
        <title>Expression of mitochondrial protein-coding genes in Tetrahymena pyriformis.</title>
        <authorList>
            <person name="Edqvist J."/>
            <person name="Burger G."/>
            <person name="Gray M.W."/>
        </authorList>
    </citation>
    <scope>NUCLEOTIDE SEQUENCE</scope>
</reference>
<dbReference type="Pfam" id="PF00361">
    <property type="entry name" value="Proton_antipo_M"/>
    <property type="match status" value="1"/>
</dbReference>
<feature type="transmembrane region" description="Helical" evidence="1">
    <location>
        <begin position="248"/>
        <end position="267"/>
    </location>
</feature>
<dbReference type="InterPro" id="IPR001750">
    <property type="entry name" value="ND/Mrp_TM"/>
</dbReference>